<dbReference type="PANTHER" id="PTHR33164">
    <property type="entry name" value="TRANSCRIPTIONAL REGULATOR, MARR FAMILY"/>
    <property type="match status" value="1"/>
</dbReference>
<evidence type="ECO:0000259" key="1">
    <source>
        <dbReference type="PROSITE" id="PS50995"/>
    </source>
</evidence>
<protein>
    <submittedName>
        <fullName evidence="2">MarR family transcriptional regulator</fullName>
    </submittedName>
</protein>
<dbReference type="InterPro" id="IPR039422">
    <property type="entry name" value="MarR/SlyA-like"/>
</dbReference>
<reference evidence="2 3" key="1">
    <citation type="submission" date="2019-10" db="EMBL/GenBank/DDBJ databases">
        <title>Georgenia wutianyii sp. nov. and Georgenia yuyongxinii sp. nov. isolated from plateau pika (Ochotona curzoniae) in the Qinghai-Tibet plateau of China.</title>
        <authorList>
            <person name="Tian Z."/>
        </authorList>
    </citation>
    <scope>NUCLEOTIDE SEQUENCE [LARGE SCALE GENOMIC DNA]</scope>
    <source>
        <strain evidence="2 3">JCM 15130</strain>
    </source>
</reference>
<dbReference type="Gene3D" id="1.10.10.10">
    <property type="entry name" value="Winged helix-like DNA-binding domain superfamily/Winged helix DNA-binding domain"/>
    <property type="match status" value="1"/>
</dbReference>
<keyword evidence="3" id="KW-1185">Reference proteome</keyword>
<name>A0A7J9UZU5_9MICO</name>
<dbReference type="PANTHER" id="PTHR33164:SF104">
    <property type="entry name" value="TRANSCRIPTIONAL REGULATORY PROTEIN"/>
    <property type="match status" value="1"/>
</dbReference>
<evidence type="ECO:0000313" key="3">
    <source>
        <dbReference type="Proteomes" id="UP000429644"/>
    </source>
</evidence>
<proteinExistence type="predicted"/>
<dbReference type="GO" id="GO:0006950">
    <property type="term" value="P:response to stress"/>
    <property type="evidence" value="ECO:0007669"/>
    <property type="project" value="TreeGrafter"/>
</dbReference>
<dbReference type="InterPro" id="IPR000835">
    <property type="entry name" value="HTH_MarR-typ"/>
</dbReference>
<dbReference type="AlphaFoldDB" id="A0A7J9UZU5"/>
<accession>A0A7J9UZU5</accession>
<feature type="domain" description="HTH marR-type" evidence="1">
    <location>
        <begin position="24"/>
        <end position="160"/>
    </location>
</feature>
<dbReference type="InterPro" id="IPR036390">
    <property type="entry name" value="WH_DNA-bd_sf"/>
</dbReference>
<dbReference type="PROSITE" id="PS50995">
    <property type="entry name" value="HTH_MARR_2"/>
    <property type="match status" value="1"/>
</dbReference>
<dbReference type="Proteomes" id="UP000429644">
    <property type="component" value="Unassembled WGS sequence"/>
</dbReference>
<dbReference type="SMART" id="SM00347">
    <property type="entry name" value="HTH_MARR"/>
    <property type="match status" value="1"/>
</dbReference>
<evidence type="ECO:0000313" key="2">
    <source>
        <dbReference type="EMBL" id="MPV89214.1"/>
    </source>
</evidence>
<organism evidence="2 3">
    <name type="scientific">Georgenia ruanii</name>
    <dbReference type="NCBI Taxonomy" id="348442"/>
    <lineage>
        <taxon>Bacteria</taxon>
        <taxon>Bacillati</taxon>
        <taxon>Actinomycetota</taxon>
        <taxon>Actinomycetes</taxon>
        <taxon>Micrococcales</taxon>
        <taxon>Bogoriellaceae</taxon>
        <taxon>Georgenia</taxon>
    </lineage>
</organism>
<gene>
    <name evidence="2" type="ORF">GB882_11095</name>
</gene>
<dbReference type="InterPro" id="IPR036388">
    <property type="entry name" value="WH-like_DNA-bd_sf"/>
</dbReference>
<dbReference type="Pfam" id="PF12802">
    <property type="entry name" value="MarR_2"/>
    <property type="match status" value="1"/>
</dbReference>
<dbReference type="EMBL" id="WHPD01002393">
    <property type="protein sequence ID" value="MPV89214.1"/>
    <property type="molecule type" value="Genomic_DNA"/>
</dbReference>
<comment type="caution">
    <text evidence="2">The sequence shown here is derived from an EMBL/GenBank/DDBJ whole genome shotgun (WGS) entry which is preliminary data.</text>
</comment>
<dbReference type="SUPFAM" id="SSF46785">
    <property type="entry name" value="Winged helix' DNA-binding domain"/>
    <property type="match status" value="1"/>
</dbReference>
<sequence length="166" mass="18456">MPAAGDDFITRLRHSWQRTLPELDTTPVELLGRINRISALSIQQLDRVLASSGVTRSEFDVLCALARSDRPLRASEVTAQTMLSGAATTKLTARLERIGLVERKKLERDGRVVLLQLTAEGQDLVEREFPRCVAHDRELLTGLDEKEQAALAALLGRISDNAERTR</sequence>
<dbReference type="GO" id="GO:0003700">
    <property type="term" value="F:DNA-binding transcription factor activity"/>
    <property type="evidence" value="ECO:0007669"/>
    <property type="project" value="InterPro"/>
</dbReference>
<dbReference type="PRINTS" id="PR00598">
    <property type="entry name" value="HTHMARR"/>
</dbReference>